<dbReference type="Proteomes" id="UP000305282">
    <property type="component" value="Unassembled WGS sequence"/>
</dbReference>
<dbReference type="InterPro" id="IPR016181">
    <property type="entry name" value="Acyl_CoA_acyltransferase"/>
</dbReference>
<evidence type="ECO:0000313" key="4">
    <source>
        <dbReference type="Proteomes" id="UP000305282"/>
    </source>
</evidence>
<evidence type="ECO:0000256" key="1">
    <source>
        <dbReference type="SAM" id="MobiDB-lite"/>
    </source>
</evidence>
<keyword evidence="3" id="KW-0808">Transferase</keyword>
<dbReference type="PROSITE" id="PS51729">
    <property type="entry name" value="GNAT_YJDJ"/>
    <property type="match status" value="1"/>
</dbReference>
<dbReference type="OrthoDB" id="5405911at2"/>
<dbReference type="Pfam" id="PF12804">
    <property type="entry name" value="NTP_transf_3"/>
    <property type="match status" value="1"/>
</dbReference>
<sequence>MDAIPAEDATPIDQATSAEDGGPPAVAGLLLAAGAGRRMGRAKALVELGGETLAARGVRLLTAGGCTPVVIVVGAAADEVGAAVTDLAAEDRPAIPAIPAAPAAPDRRPPRGADRPGWVAARLVRADGWAEGIGASLRAGLEALAGTGADAAVVTLVDQPGLTAAAIRRLVDAAAPAGGYQRYPALTATYRGQPGHPVLLRRAVWADVAALARGEVGARAWLRAHPAAVGRVACDGLGTPADVDTPADLAGIGEDADMDLSVTDNPDRFRYEALTPTGEVAGFAQYQKRADRIIFIHTEVSPEFSGQGVGSTLAAGALDDVRRQGLAVVPQCPYIRAFIDRHPAYADLVVADA</sequence>
<reference evidence="3 4" key="1">
    <citation type="submission" date="2019-04" db="EMBL/GenBank/DDBJ databases">
        <title>Draft genome sequences for three unisolated Alnus-infective Frankia Sp+ strains, AgTrS, AiOr and AvVan, the first sequenced Frankia strains able to sporulate in-planta.</title>
        <authorList>
            <person name="Bethencourt L."/>
            <person name="Vautrin F."/>
            <person name="Taib N."/>
            <person name="Dubost A."/>
            <person name="Castro-Garcia L."/>
            <person name="Imbaud O."/>
            <person name="Abrouk D."/>
            <person name="Fournier P."/>
            <person name="Briolay J."/>
            <person name="Nguyen A."/>
            <person name="Normand P."/>
            <person name="Fernandez M.P."/>
            <person name="Brochier-Armanet C."/>
            <person name="Herrera-Belaroussi A."/>
        </authorList>
    </citation>
    <scope>NUCLEOTIDE SEQUENCE [LARGE SCALE GENOMIC DNA]</scope>
    <source>
        <strain evidence="3 4">AvVan</strain>
    </source>
</reference>
<dbReference type="Gene3D" id="3.40.630.30">
    <property type="match status" value="1"/>
</dbReference>
<dbReference type="RefSeq" id="WP_136446956.1">
    <property type="nucleotide sequence ID" value="NZ_SSXH01000050.1"/>
</dbReference>
<dbReference type="GO" id="GO:0016779">
    <property type="term" value="F:nucleotidyltransferase activity"/>
    <property type="evidence" value="ECO:0007669"/>
    <property type="project" value="UniProtKB-ARBA"/>
</dbReference>
<comment type="caution">
    <text evidence="3">The sequence shown here is derived from an EMBL/GenBank/DDBJ whole genome shotgun (WGS) entry which is preliminary data.</text>
</comment>
<protein>
    <submittedName>
        <fullName evidence="3">GNAT family N-acetyltransferase</fullName>
    </submittedName>
</protein>
<dbReference type="Pfam" id="PF14542">
    <property type="entry name" value="Acetyltransf_CG"/>
    <property type="match status" value="1"/>
</dbReference>
<feature type="region of interest" description="Disordered" evidence="1">
    <location>
        <begin position="1"/>
        <end position="23"/>
    </location>
</feature>
<feature type="domain" description="N-acetyltransferase" evidence="2">
    <location>
        <begin position="263"/>
        <end position="350"/>
    </location>
</feature>
<accession>A0A4S5ETE2</accession>
<dbReference type="EMBL" id="SSXH01000050">
    <property type="protein sequence ID" value="THJ75716.1"/>
    <property type="molecule type" value="Genomic_DNA"/>
</dbReference>
<keyword evidence="4" id="KW-1185">Reference proteome</keyword>
<dbReference type="InterPro" id="IPR029044">
    <property type="entry name" value="Nucleotide-diphossugar_trans"/>
</dbReference>
<dbReference type="CDD" id="cd04182">
    <property type="entry name" value="GT_2_like_f"/>
    <property type="match status" value="1"/>
</dbReference>
<organism evidence="3 4">
    <name type="scientific">Candidatus Frankia alpina</name>
    <dbReference type="NCBI Taxonomy" id="2699483"/>
    <lineage>
        <taxon>Bacteria</taxon>
        <taxon>Bacillati</taxon>
        <taxon>Actinomycetota</taxon>
        <taxon>Actinomycetes</taxon>
        <taxon>Frankiales</taxon>
        <taxon>Frankiaceae</taxon>
        <taxon>Frankia</taxon>
    </lineage>
</organism>
<dbReference type="AlphaFoldDB" id="A0A4S5ETE2"/>
<dbReference type="InterPro" id="IPR031165">
    <property type="entry name" value="GNAT_YJDJ"/>
</dbReference>
<evidence type="ECO:0000313" key="3">
    <source>
        <dbReference type="EMBL" id="THJ75716.1"/>
    </source>
</evidence>
<dbReference type="PANTHER" id="PTHR43777:SF1">
    <property type="entry name" value="MOLYBDENUM COFACTOR CYTIDYLYLTRANSFERASE"/>
    <property type="match status" value="1"/>
</dbReference>
<dbReference type="SUPFAM" id="SSF55729">
    <property type="entry name" value="Acyl-CoA N-acyltransferases (Nat)"/>
    <property type="match status" value="1"/>
</dbReference>
<dbReference type="InterPro" id="IPR025877">
    <property type="entry name" value="MobA-like_NTP_Trfase"/>
</dbReference>
<name>A0A4S5ETE2_9ACTN</name>
<evidence type="ECO:0000259" key="2">
    <source>
        <dbReference type="PROSITE" id="PS51729"/>
    </source>
</evidence>
<dbReference type="SUPFAM" id="SSF53448">
    <property type="entry name" value="Nucleotide-diphospho-sugar transferases"/>
    <property type="match status" value="1"/>
</dbReference>
<proteinExistence type="predicted"/>
<dbReference type="Gene3D" id="3.90.550.10">
    <property type="entry name" value="Spore Coat Polysaccharide Biosynthesis Protein SpsA, Chain A"/>
    <property type="match status" value="1"/>
</dbReference>
<gene>
    <name evidence="3" type="ORF">E7Y31_03880</name>
</gene>
<dbReference type="PANTHER" id="PTHR43777">
    <property type="entry name" value="MOLYBDENUM COFACTOR CYTIDYLYLTRANSFERASE"/>
    <property type="match status" value="1"/>
</dbReference>